<organism evidence="1 2">
    <name type="scientific">Caerostris darwini</name>
    <dbReference type="NCBI Taxonomy" id="1538125"/>
    <lineage>
        <taxon>Eukaryota</taxon>
        <taxon>Metazoa</taxon>
        <taxon>Ecdysozoa</taxon>
        <taxon>Arthropoda</taxon>
        <taxon>Chelicerata</taxon>
        <taxon>Arachnida</taxon>
        <taxon>Araneae</taxon>
        <taxon>Araneomorphae</taxon>
        <taxon>Entelegynae</taxon>
        <taxon>Araneoidea</taxon>
        <taxon>Araneidae</taxon>
        <taxon>Caerostris</taxon>
    </lineage>
</organism>
<reference evidence="1 2" key="1">
    <citation type="submission" date="2021-06" db="EMBL/GenBank/DDBJ databases">
        <title>Caerostris darwini draft genome.</title>
        <authorList>
            <person name="Kono N."/>
            <person name="Arakawa K."/>
        </authorList>
    </citation>
    <scope>NUCLEOTIDE SEQUENCE [LARGE SCALE GENOMIC DNA]</scope>
</reference>
<dbReference type="AlphaFoldDB" id="A0AAV4PKV1"/>
<dbReference type="EMBL" id="BPLQ01003025">
    <property type="protein sequence ID" value="GIX97279.1"/>
    <property type="molecule type" value="Genomic_DNA"/>
</dbReference>
<gene>
    <name evidence="1" type="ORF">CDAR_103701</name>
</gene>
<evidence type="ECO:0000313" key="2">
    <source>
        <dbReference type="Proteomes" id="UP001054837"/>
    </source>
</evidence>
<accession>A0AAV4PKV1</accession>
<name>A0AAV4PKV1_9ARAC</name>
<evidence type="ECO:0000313" key="1">
    <source>
        <dbReference type="EMBL" id="GIX97279.1"/>
    </source>
</evidence>
<proteinExistence type="predicted"/>
<dbReference type="Proteomes" id="UP001054837">
    <property type="component" value="Unassembled WGS sequence"/>
</dbReference>
<protein>
    <submittedName>
        <fullName evidence="1">Uncharacterized protein</fullName>
    </submittedName>
</protein>
<comment type="caution">
    <text evidence="1">The sequence shown here is derived from an EMBL/GenBank/DDBJ whole genome shotgun (WGS) entry which is preliminary data.</text>
</comment>
<sequence length="114" mass="12766">MLNDNNWCTQNTVFARGVLSVVSVYASGAYETLTAYGLPNAFKNSWNFSDISNGAADSWYVVQVRRTGRFAINNLVILSSCSPYYIEVMKKEAPSTEQKYAGKLPPLRCEYGLY</sequence>
<keyword evidence="2" id="KW-1185">Reference proteome</keyword>